<dbReference type="Proteomes" id="UP000198935">
    <property type="component" value="Unassembled WGS sequence"/>
</dbReference>
<evidence type="ECO:0000313" key="1">
    <source>
        <dbReference type="EMBL" id="SDZ15631.1"/>
    </source>
</evidence>
<proteinExistence type="predicted"/>
<dbReference type="OrthoDB" id="1683552at2"/>
<accession>A0A1H3QRC3</accession>
<dbReference type="STRING" id="1503961.SAMN05421736_1074"/>
<evidence type="ECO:0000313" key="2">
    <source>
        <dbReference type="Proteomes" id="UP000198935"/>
    </source>
</evidence>
<sequence>MSYCPVCNGLQRMELVCPSCQHPMYDQGRQMDYFDDYSAYLPIELTKENDDIADDKRLKKCPHLMICDHCNMNKIILIQEMD</sequence>
<protein>
    <submittedName>
        <fullName evidence="1">Uncharacterized protein</fullName>
    </submittedName>
</protein>
<organism evidence="1 2">
    <name type="scientific">Evansella caseinilytica</name>
    <dbReference type="NCBI Taxonomy" id="1503961"/>
    <lineage>
        <taxon>Bacteria</taxon>
        <taxon>Bacillati</taxon>
        <taxon>Bacillota</taxon>
        <taxon>Bacilli</taxon>
        <taxon>Bacillales</taxon>
        <taxon>Bacillaceae</taxon>
        <taxon>Evansella</taxon>
    </lineage>
</organism>
<keyword evidence="2" id="KW-1185">Reference proteome</keyword>
<dbReference type="AlphaFoldDB" id="A0A1H3QRC3"/>
<dbReference type="EMBL" id="FNPI01000007">
    <property type="protein sequence ID" value="SDZ15631.1"/>
    <property type="molecule type" value="Genomic_DNA"/>
</dbReference>
<reference evidence="2" key="1">
    <citation type="submission" date="2016-10" db="EMBL/GenBank/DDBJ databases">
        <authorList>
            <person name="Varghese N."/>
            <person name="Submissions S."/>
        </authorList>
    </citation>
    <scope>NUCLEOTIDE SEQUENCE [LARGE SCALE GENOMIC DNA]</scope>
    <source>
        <strain evidence="2">SP</strain>
    </source>
</reference>
<gene>
    <name evidence="1" type="ORF">SAMN05421736_1074</name>
</gene>
<name>A0A1H3QRC3_9BACI</name>